<name>A0A8H4ZN90_9HYPO</name>
<evidence type="ECO:0000313" key="2">
    <source>
        <dbReference type="EMBL" id="KAF5249407.1"/>
    </source>
</evidence>
<protein>
    <submittedName>
        <fullName evidence="2">Uncharacterized protein</fullName>
    </submittedName>
</protein>
<gene>
    <name evidence="2" type="ORF">FANTH_5288</name>
</gene>
<evidence type="ECO:0000313" key="3">
    <source>
        <dbReference type="Proteomes" id="UP000573603"/>
    </source>
</evidence>
<feature type="compositionally biased region" description="Basic and acidic residues" evidence="1">
    <location>
        <begin position="29"/>
        <end position="48"/>
    </location>
</feature>
<dbReference type="Proteomes" id="UP000573603">
    <property type="component" value="Unassembled WGS sequence"/>
</dbReference>
<dbReference type="EMBL" id="JABEVY010000114">
    <property type="protein sequence ID" value="KAF5249407.1"/>
    <property type="molecule type" value="Genomic_DNA"/>
</dbReference>
<reference evidence="2 3" key="1">
    <citation type="journal article" date="2020" name="BMC Genomics">
        <title>Correction to: Identification and distribution of gene clusters required for synthesis of sphingolipid metabolism inhibitors in diverse species of the filamentous fungus Fusarium.</title>
        <authorList>
            <person name="Kim H.S."/>
            <person name="Lohmar J.M."/>
            <person name="Busman M."/>
            <person name="Brown D.W."/>
            <person name="Naumann T.A."/>
            <person name="Divon H.H."/>
            <person name="Lysoe E."/>
            <person name="Uhlig S."/>
            <person name="Proctor R.H."/>
        </authorList>
    </citation>
    <scope>NUCLEOTIDE SEQUENCE [LARGE SCALE GENOMIC DNA]</scope>
    <source>
        <strain evidence="2 3">NRRL 25214</strain>
    </source>
</reference>
<organism evidence="2 3">
    <name type="scientific">Fusarium anthophilum</name>
    <dbReference type="NCBI Taxonomy" id="48485"/>
    <lineage>
        <taxon>Eukaryota</taxon>
        <taxon>Fungi</taxon>
        <taxon>Dikarya</taxon>
        <taxon>Ascomycota</taxon>
        <taxon>Pezizomycotina</taxon>
        <taxon>Sordariomycetes</taxon>
        <taxon>Hypocreomycetidae</taxon>
        <taxon>Hypocreales</taxon>
        <taxon>Nectriaceae</taxon>
        <taxon>Fusarium</taxon>
        <taxon>Fusarium fujikuroi species complex</taxon>
    </lineage>
</organism>
<comment type="caution">
    <text evidence="2">The sequence shown here is derived from an EMBL/GenBank/DDBJ whole genome shotgun (WGS) entry which is preliminary data.</text>
</comment>
<dbReference type="AlphaFoldDB" id="A0A8H4ZN90"/>
<accession>A0A8H4ZN90</accession>
<feature type="region of interest" description="Disordered" evidence="1">
    <location>
        <begin position="23"/>
        <end position="67"/>
    </location>
</feature>
<evidence type="ECO:0000256" key="1">
    <source>
        <dbReference type="SAM" id="MobiDB-lite"/>
    </source>
</evidence>
<sequence length="112" mass="12240">MKIIDNVLVARFESEAAPTRGQLFRQKRKVDDITADEATHAPGAEKPKMTMSRRSGASEAAGPFLKSSMGMTAAYESENASGDMFEISEADVKELDGLDEHSFTEWDPTEAP</sequence>
<keyword evidence="3" id="KW-1185">Reference proteome</keyword>
<proteinExistence type="predicted"/>